<comment type="catalytic activity">
    <reaction evidence="7">
        <text>8-oxo-dATP + H2O = 8-oxo-dAMP + diphosphate + H(+)</text>
        <dbReference type="Rhea" id="RHEA:65396"/>
        <dbReference type="ChEBI" id="CHEBI:15377"/>
        <dbReference type="ChEBI" id="CHEBI:15378"/>
        <dbReference type="ChEBI" id="CHEBI:33019"/>
        <dbReference type="ChEBI" id="CHEBI:71361"/>
        <dbReference type="ChEBI" id="CHEBI:172871"/>
    </reaction>
    <physiologicalReaction direction="left-to-right" evidence="7">
        <dbReference type="Rhea" id="RHEA:65397"/>
    </physiologicalReaction>
</comment>
<dbReference type="GO" id="GO:0005737">
    <property type="term" value="C:cytoplasm"/>
    <property type="evidence" value="ECO:0007669"/>
    <property type="project" value="TreeGrafter"/>
</dbReference>
<keyword evidence="6" id="KW-0460">Magnesium</keyword>
<dbReference type="PROSITE" id="PS51462">
    <property type="entry name" value="NUDIX"/>
    <property type="match status" value="1"/>
</dbReference>
<reference evidence="23 24" key="1">
    <citation type="submission" date="2022-04" db="EMBL/GenBank/DDBJ databases">
        <title>Diverse halophilic archaea isolated from saline environments.</title>
        <authorList>
            <person name="Cui H.-L."/>
        </authorList>
    </citation>
    <scope>NUCLEOTIDE SEQUENCE [LARGE SCALE GENOMIC DNA]</scope>
    <source>
        <strain evidence="23 24">XZYJT49</strain>
    </source>
</reference>
<keyword evidence="4" id="KW-0479">Metal-binding</keyword>
<evidence type="ECO:0000256" key="3">
    <source>
        <dbReference type="ARBA" id="ARBA00011245"/>
    </source>
</evidence>
<comment type="catalytic activity">
    <reaction evidence="19">
        <text>O(6)-methyl-dGTP + H2O = O(6)-methyl-dGMP + diphosphate + H(+)</text>
        <dbReference type="Rhea" id="RHEA:67600"/>
        <dbReference type="ChEBI" id="CHEBI:15377"/>
        <dbReference type="ChEBI" id="CHEBI:15378"/>
        <dbReference type="ChEBI" id="CHEBI:33019"/>
        <dbReference type="ChEBI" id="CHEBI:169974"/>
        <dbReference type="ChEBI" id="CHEBI:169975"/>
    </reaction>
    <physiologicalReaction direction="left-to-right" evidence="19">
        <dbReference type="Rhea" id="RHEA:67601"/>
    </physiologicalReaction>
</comment>
<evidence type="ECO:0000256" key="1">
    <source>
        <dbReference type="ARBA" id="ARBA00001946"/>
    </source>
</evidence>
<dbReference type="Proteomes" id="UP000830729">
    <property type="component" value="Chromosome"/>
</dbReference>
<comment type="cofactor">
    <cofactor evidence="1">
        <name>Mg(2+)</name>
        <dbReference type="ChEBI" id="CHEBI:18420"/>
    </cofactor>
</comment>
<dbReference type="Pfam" id="PF00293">
    <property type="entry name" value="NUDIX"/>
    <property type="match status" value="1"/>
</dbReference>
<evidence type="ECO:0000256" key="20">
    <source>
        <dbReference type="ARBA" id="ARBA00049032"/>
    </source>
</evidence>
<evidence type="ECO:0000256" key="18">
    <source>
        <dbReference type="ARBA" id="ARBA00048002"/>
    </source>
</evidence>
<dbReference type="GO" id="GO:0008828">
    <property type="term" value="F:dATP diphosphatase activity"/>
    <property type="evidence" value="ECO:0007669"/>
    <property type="project" value="UniProtKB-EC"/>
</dbReference>
<evidence type="ECO:0000256" key="15">
    <source>
        <dbReference type="ARBA" id="ARBA00030682"/>
    </source>
</evidence>
<dbReference type="EMBL" id="CP096659">
    <property type="protein sequence ID" value="UPV73074.1"/>
    <property type="molecule type" value="Genomic_DNA"/>
</dbReference>
<accession>A0A8U0HQZ5</accession>
<protein>
    <recommendedName>
        <fullName evidence="12">Oxidized purine nucleoside triphosphate hydrolase</fullName>
        <ecNumber evidence="11">3.6.1.56</ecNumber>
    </recommendedName>
    <alternativeName>
        <fullName evidence="16">2-hydroxy-dATP diphosphatase</fullName>
    </alternativeName>
    <alternativeName>
        <fullName evidence="15">7,8-dihydro-8-oxoguanine triphosphatase</fullName>
    </alternativeName>
    <alternativeName>
        <fullName evidence="14">8-oxo-dGTPase</fullName>
    </alternativeName>
    <alternativeName>
        <fullName evidence="17">Methylated purine nucleoside triphosphate hydrolase</fullName>
    </alternativeName>
    <alternativeName>
        <fullName evidence="13">Nucleoside diphosphate-linked moiety X motif 1</fullName>
    </alternativeName>
</protein>
<dbReference type="GeneID" id="72185729"/>
<dbReference type="GO" id="GO:0046872">
    <property type="term" value="F:metal ion binding"/>
    <property type="evidence" value="ECO:0007669"/>
    <property type="project" value="UniProtKB-KW"/>
</dbReference>
<evidence type="ECO:0000313" key="24">
    <source>
        <dbReference type="Proteomes" id="UP000830729"/>
    </source>
</evidence>
<keyword evidence="5" id="KW-0378">Hydrolase</keyword>
<evidence type="ECO:0000256" key="11">
    <source>
        <dbReference type="ARBA" id="ARBA00026103"/>
    </source>
</evidence>
<comment type="catalytic activity">
    <reaction evidence="10">
        <text>2-oxo-ATP + H2O = 2-oxo-AMP + diphosphate + H(+)</text>
        <dbReference type="Rhea" id="RHEA:67392"/>
        <dbReference type="ChEBI" id="CHEBI:15377"/>
        <dbReference type="ChEBI" id="CHEBI:15378"/>
        <dbReference type="ChEBI" id="CHEBI:33019"/>
        <dbReference type="ChEBI" id="CHEBI:71395"/>
        <dbReference type="ChEBI" id="CHEBI:172878"/>
    </reaction>
    <physiologicalReaction direction="left-to-right" evidence="10">
        <dbReference type="Rhea" id="RHEA:67393"/>
    </physiologicalReaction>
</comment>
<dbReference type="AlphaFoldDB" id="A0A8U0HQZ5"/>
<evidence type="ECO:0000256" key="21">
    <source>
        <dbReference type="ARBA" id="ARBA00053094"/>
    </source>
</evidence>
<keyword evidence="24" id="KW-1185">Reference proteome</keyword>
<dbReference type="PRINTS" id="PR01403">
    <property type="entry name" value="8OXTPHPHTASE"/>
</dbReference>
<dbReference type="PROSITE" id="PS00893">
    <property type="entry name" value="NUDIX_BOX"/>
    <property type="match status" value="1"/>
</dbReference>
<dbReference type="SUPFAM" id="SSF55811">
    <property type="entry name" value="Nudix"/>
    <property type="match status" value="1"/>
</dbReference>
<dbReference type="KEGG" id="halx:M0R89_10980"/>
<dbReference type="EC" id="3.6.1.56" evidence="11"/>
<evidence type="ECO:0000256" key="13">
    <source>
        <dbReference type="ARBA" id="ARBA00029673"/>
    </source>
</evidence>
<comment type="catalytic activity">
    <reaction evidence="9">
        <text>8-oxo-dGTP + H2O = 8-oxo-dGMP + diphosphate + H(+)</text>
        <dbReference type="Rhea" id="RHEA:31575"/>
        <dbReference type="ChEBI" id="CHEBI:15377"/>
        <dbReference type="ChEBI" id="CHEBI:15378"/>
        <dbReference type="ChEBI" id="CHEBI:33019"/>
        <dbReference type="ChEBI" id="CHEBI:63224"/>
        <dbReference type="ChEBI" id="CHEBI:77896"/>
    </reaction>
    <physiologicalReaction direction="left-to-right" evidence="9">
        <dbReference type="Rhea" id="RHEA:31576"/>
    </physiologicalReaction>
</comment>
<comment type="catalytic activity">
    <reaction evidence="18">
        <text>N(6)-methyl-ATP + H2O = N(6)-methyl-AMP + diphosphate + H(+)</text>
        <dbReference type="Rhea" id="RHEA:67608"/>
        <dbReference type="ChEBI" id="CHEBI:15377"/>
        <dbReference type="ChEBI" id="CHEBI:15378"/>
        <dbReference type="ChEBI" id="CHEBI:33019"/>
        <dbReference type="ChEBI" id="CHEBI:144842"/>
        <dbReference type="ChEBI" id="CHEBI:172873"/>
    </reaction>
    <physiologicalReaction direction="left-to-right" evidence="18">
        <dbReference type="Rhea" id="RHEA:67609"/>
    </physiologicalReaction>
</comment>
<evidence type="ECO:0000256" key="12">
    <source>
        <dbReference type="ARBA" id="ARBA00026218"/>
    </source>
</evidence>
<comment type="function">
    <text evidence="21">Oxidized purine nucleoside triphosphate hydrolase which is a prominent sanitizer of the oxidized nucleotide pool. Catalyzes the hydrolysis of 2-oxo-dATP (2-hydroxy-dATP) into 2-oxo-dAMP. Also has a significant hydrolase activity toward 2-oxo-ATP, 8-oxo-dGTP and 8-oxo-dATP. Through the hydrolysis of oxidized purine nucleoside triphosphates, prevents their incorporation into DNA and the subsequent transversions A:T to C:G and G:C to T:A. Also catalyzes the hydrolysis of methylated purine nucleoside triphosphate preventing their integration into DNA. Through this antimutagenic activity protects cells from oxidative stress.</text>
</comment>
<dbReference type="Gene3D" id="3.90.79.10">
    <property type="entry name" value="Nucleoside Triphosphate Pyrophosphohydrolase"/>
    <property type="match status" value="1"/>
</dbReference>
<comment type="similarity">
    <text evidence="2">Belongs to the Nudix hydrolase family.</text>
</comment>
<comment type="catalytic activity">
    <reaction evidence="20">
        <text>N(6)-methyl-dATP + H2O = N(6)-methyl-dAMP + diphosphate + H(+)</text>
        <dbReference type="Rhea" id="RHEA:67604"/>
        <dbReference type="ChEBI" id="CHEBI:15377"/>
        <dbReference type="ChEBI" id="CHEBI:15378"/>
        <dbReference type="ChEBI" id="CHEBI:33019"/>
        <dbReference type="ChEBI" id="CHEBI:169976"/>
        <dbReference type="ChEBI" id="CHEBI:172872"/>
    </reaction>
    <physiologicalReaction direction="left-to-right" evidence="20">
        <dbReference type="Rhea" id="RHEA:67605"/>
    </physiologicalReaction>
</comment>
<organism evidence="23 24">
    <name type="scientific">Halorussus limi</name>
    <dbReference type="NCBI Taxonomy" id="2938695"/>
    <lineage>
        <taxon>Archaea</taxon>
        <taxon>Methanobacteriati</taxon>
        <taxon>Methanobacteriota</taxon>
        <taxon>Stenosarchaea group</taxon>
        <taxon>Halobacteria</taxon>
        <taxon>Halobacteriales</taxon>
        <taxon>Haladaptataceae</taxon>
        <taxon>Halorussus</taxon>
    </lineage>
</organism>
<dbReference type="InterPro" id="IPR020084">
    <property type="entry name" value="NUDIX_hydrolase_CS"/>
</dbReference>
<dbReference type="GO" id="GO:0008413">
    <property type="term" value="F:8-oxo-7,8-dihydroguanosine triphosphate pyrophosphatase activity"/>
    <property type="evidence" value="ECO:0007669"/>
    <property type="project" value="InterPro"/>
</dbReference>
<evidence type="ECO:0000256" key="17">
    <source>
        <dbReference type="ARBA" id="ARBA00032071"/>
    </source>
</evidence>
<dbReference type="CDD" id="cd03427">
    <property type="entry name" value="NUDIX_MTH1_Nudt1"/>
    <property type="match status" value="1"/>
</dbReference>
<comment type="catalytic activity">
    <reaction evidence="8">
        <text>2-oxo-dATP + H2O = 2-oxo-dAMP + diphosphate + H(+)</text>
        <dbReference type="Rhea" id="RHEA:31583"/>
        <dbReference type="ChEBI" id="CHEBI:15377"/>
        <dbReference type="ChEBI" id="CHEBI:15378"/>
        <dbReference type="ChEBI" id="CHEBI:33019"/>
        <dbReference type="ChEBI" id="CHEBI:63212"/>
        <dbReference type="ChEBI" id="CHEBI:77897"/>
        <dbReference type="EC" id="3.6.1.56"/>
    </reaction>
    <physiologicalReaction direction="left-to-right" evidence="8">
        <dbReference type="Rhea" id="RHEA:31584"/>
    </physiologicalReaction>
</comment>
<name>A0A8U0HQZ5_9EURY</name>
<dbReference type="GO" id="GO:0042262">
    <property type="term" value="P:DNA protection"/>
    <property type="evidence" value="ECO:0007669"/>
    <property type="project" value="InterPro"/>
</dbReference>
<comment type="subunit">
    <text evidence="3">Monomer.</text>
</comment>
<evidence type="ECO:0000256" key="10">
    <source>
        <dbReference type="ARBA" id="ARBA00024596"/>
    </source>
</evidence>
<dbReference type="PANTHER" id="PTHR43758">
    <property type="entry name" value="7,8-DIHYDRO-8-OXOGUANINE TRIPHOSPHATASE"/>
    <property type="match status" value="1"/>
</dbReference>
<evidence type="ECO:0000256" key="2">
    <source>
        <dbReference type="ARBA" id="ARBA00005582"/>
    </source>
</evidence>
<evidence type="ECO:0000256" key="14">
    <source>
        <dbReference type="ARBA" id="ARBA00030634"/>
    </source>
</evidence>
<evidence type="ECO:0000256" key="7">
    <source>
        <dbReference type="ARBA" id="ARBA00024448"/>
    </source>
</evidence>
<evidence type="ECO:0000256" key="4">
    <source>
        <dbReference type="ARBA" id="ARBA00022723"/>
    </source>
</evidence>
<proteinExistence type="inferred from homology"/>
<dbReference type="InterPro" id="IPR003563">
    <property type="entry name" value="8ODP"/>
</dbReference>
<gene>
    <name evidence="23" type="ORF">M0R89_10980</name>
</gene>
<evidence type="ECO:0000256" key="5">
    <source>
        <dbReference type="ARBA" id="ARBA00022801"/>
    </source>
</evidence>
<evidence type="ECO:0000256" key="9">
    <source>
        <dbReference type="ARBA" id="ARBA00024486"/>
    </source>
</evidence>
<evidence type="ECO:0000259" key="22">
    <source>
        <dbReference type="PROSITE" id="PS51462"/>
    </source>
</evidence>
<dbReference type="RefSeq" id="WP_248649132.1">
    <property type="nucleotide sequence ID" value="NZ_CP096659.1"/>
</dbReference>
<feature type="domain" description="Nudix hydrolase" evidence="22">
    <location>
        <begin position="1"/>
        <end position="131"/>
    </location>
</feature>
<dbReference type="InterPro" id="IPR000086">
    <property type="entry name" value="NUDIX_hydrolase_dom"/>
</dbReference>
<evidence type="ECO:0000313" key="23">
    <source>
        <dbReference type="EMBL" id="UPV73074.1"/>
    </source>
</evidence>
<evidence type="ECO:0000256" key="6">
    <source>
        <dbReference type="ARBA" id="ARBA00022842"/>
    </source>
</evidence>
<dbReference type="PANTHER" id="PTHR43758:SF2">
    <property type="entry name" value="OXIDIZED PURINE NUCLEOSIDE TRIPHOSPHATE HYDROLASE"/>
    <property type="match status" value="1"/>
</dbReference>
<dbReference type="InterPro" id="IPR015797">
    <property type="entry name" value="NUDIX_hydrolase-like_dom_sf"/>
</dbReference>
<sequence>MQSATLCYLLRPESEEVLLIRKKRGLGEGKFVGPGGKVEDGETPSECVVREVEEEIRVTPRDPEKVGEFRFIFGDEPRMFVHVFRAEEFAGEPEPTPEADPEWFDYESVPYDEMWEDDRYWLPHLLDGETFAGEFVFDAEGDELREWAVETGVREVDAIETF</sequence>
<evidence type="ECO:0000256" key="19">
    <source>
        <dbReference type="ARBA" id="ARBA00048894"/>
    </source>
</evidence>
<evidence type="ECO:0000256" key="16">
    <source>
        <dbReference type="ARBA" id="ARBA00031927"/>
    </source>
</evidence>
<evidence type="ECO:0000256" key="8">
    <source>
        <dbReference type="ARBA" id="ARBA00024459"/>
    </source>
</evidence>